<proteinExistence type="predicted"/>
<dbReference type="Proteomes" id="UP001236800">
    <property type="component" value="Chromosome"/>
</dbReference>
<protein>
    <submittedName>
        <fullName evidence="1">Uncharacterized protein</fullName>
    </submittedName>
</protein>
<sequence>MRPLVMALCLWELMVFGLFKKKMNVEEFISGSVEGLRMTTDAHRATWHLGEEKSWNVDQDSGQIIFSFEDGTIAESPVQIIGTFNSNDDTFMWGWDHPSILPTLQANALRVKQFGEEHGSKELTTQKVTCTEMRAWEYTALAMRLAEANGAYCAEAAPGTFVFMNFGEVHLAKET</sequence>
<accession>A0AA50Q7P8</accession>
<dbReference type="Pfam" id="PF21813">
    <property type="entry name" value="DUF6882"/>
    <property type="match status" value="1"/>
</dbReference>
<dbReference type="EMBL" id="CP132914">
    <property type="protein sequence ID" value="WMB75067.1"/>
    <property type="molecule type" value="Genomic_DNA"/>
</dbReference>
<dbReference type="AlphaFoldDB" id="A0AA50Q7P8"/>
<dbReference type="InterPro" id="IPR049249">
    <property type="entry name" value="DUF6882"/>
</dbReference>
<dbReference type="GeneID" id="301339684"/>
<evidence type="ECO:0000313" key="1">
    <source>
        <dbReference type="EMBL" id="WMB75067.1"/>
    </source>
</evidence>
<gene>
    <name evidence="1" type="ORF">RA178_10835</name>
</gene>
<reference evidence="1" key="1">
    <citation type="submission" date="2023-08" db="EMBL/GenBank/DDBJ databases">
        <title>Complete genome sequence of Shewanella oncorhynchi Z-P2, a siderophore putrebactin-producing bacterium.</title>
        <authorList>
            <person name="Zhang Y."/>
        </authorList>
    </citation>
    <scope>NUCLEOTIDE SEQUENCE</scope>
    <source>
        <strain evidence="1">Z-P2</strain>
    </source>
</reference>
<name>A0AA50Q7P8_9GAMM</name>
<dbReference type="KEGG" id="sog:RA178_10835"/>
<dbReference type="RefSeq" id="WP_306685332.1">
    <property type="nucleotide sequence ID" value="NZ_CP132914.1"/>
</dbReference>
<organism evidence="1">
    <name type="scientific">Shewanella oncorhynchi</name>
    <dbReference type="NCBI Taxonomy" id="2726434"/>
    <lineage>
        <taxon>Bacteria</taxon>
        <taxon>Pseudomonadati</taxon>
        <taxon>Pseudomonadota</taxon>
        <taxon>Gammaproteobacteria</taxon>
        <taxon>Alteromonadales</taxon>
        <taxon>Shewanellaceae</taxon>
        <taxon>Shewanella</taxon>
    </lineage>
</organism>